<gene>
    <name evidence="5" type="ORF">PGUG_02318</name>
</gene>
<dbReference type="PANTHER" id="PTHR10606">
    <property type="entry name" value="6-PHOSPHOFRUCTO-2-KINASE/FRUCTOSE-2,6-BISPHOSPHATASE"/>
    <property type="match status" value="1"/>
</dbReference>
<evidence type="ECO:0000313" key="5">
    <source>
        <dbReference type="EMBL" id="EDK38220.1"/>
    </source>
</evidence>
<feature type="domain" description="6-phosphofructo-2-kinase" evidence="4">
    <location>
        <begin position="60"/>
        <end position="238"/>
    </location>
</feature>
<keyword evidence="1" id="KW-0547">Nucleotide-binding</keyword>
<dbReference type="PANTHER" id="PTHR10606:SF32">
    <property type="entry name" value="6-PHOSPHOFRUCTO-2-KINASE 1"/>
    <property type="match status" value="1"/>
</dbReference>
<dbReference type="InterPro" id="IPR003094">
    <property type="entry name" value="6Pfruct_kin"/>
</dbReference>
<dbReference type="SUPFAM" id="SSF52540">
    <property type="entry name" value="P-loop containing nucleoside triphosphate hydrolases"/>
    <property type="match status" value="1"/>
</dbReference>
<dbReference type="RefSeq" id="XP_001484589.1">
    <property type="nucleotide sequence ID" value="XM_001484539.1"/>
</dbReference>
<dbReference type="InterPro" id="IPR013079">
    <property type="entry name" value="6Phosfructo_kin"/>
</dbReference>
<dbReference type="STRING" id="294746.A5DGB7"/>
<evidence type="ECO:0000256" key="3">
    <source>
        <dbReference type="SAM" id="MobiDB-lite"/>
    </source>
</evidence>
<evidence type="ECO:0000259" key="4">
    <source>
        <dbReference type="Pfam" id="PF01591"/>
    </source>
</evidence>
<dbReference type="AlphaFoldDB" id="A5DGB7"/>
<dbReference type="GO" id="GO:0003873">
    <property type="term" value="F:6-phosphofructo-2-kinase activity"/>
    <property type="evidence" value="ECO:0007669"/>
    <property type="project" value="InterPro"/>
</dbReference>
<keyword evidence="2" id="KW-0067">ATP-binding</keyword>
<dbReference type="eggNOG" id="KOG0234">
    <property type="taxonomic scope" value="Eukaryota"/>
</dbReference>
<reference evidence="5 6" key="1">
    <citation type="journal article" date="2009" name="Nature">
        <title>Evolution of pathogenicity and sexual reproduction in eight Candida genomes.</title>
        <authorList>
            <person name="Butler G."/>
            <person name="Rasmussen M.D."/>
            <person name="Lin M.F."/>
            <person name="Santos M.A."/>
            <person name="Sakthikumar S."/>
            <person name="Munro C.A."/>
            <person name="Rheinbay E."/>
            <person name="Grabherr M."/>
            <person name="Forche A."/>
            <person name="Reedy J.L."/>
            <person name="Agrafioti I."/>
            <person name="Arnaud M.B."/>
            <person name="Bates S."/>
            <person name="Brown A.J."/>
            <person name="Brunke S."/>
            <person name="Costanzo M.C."/>
            <person name="Fitzpatrick D.A."/>
            <person name="de Groot P.W."/>
            <person name="Harris D."/>
            <person name="Hoyer L.L."/>
            <person name="Hube B."/>
            <person name="Klis F.M."/>
            <person name="Kodira C."/>
            <person name="Lennard N."/>
            <person name="Logue M.E."/>
            <person name="Martin R."/>
            <person name="Neiman A.M."/>
            <person name="Nikolaou E."/>
            <person name="Quail M.A."/>
            <person name="Quinn J."/>
            <person name="Santos M.C."/>
            <person name="Schmitzberger F.F."/>
            <person name="Sherlock G."/>
            <person name="Shah P."/>
            <person name="Silverstein K.A."/>
            <person name="Skrzypek M.S."/>
            <person name="Soll D."/>
            <person name="Staggs R."/>
            <person name="Stansfield I."/>
            <person name="Stumpf M.P."/>
            <person name="Sudbery P.E."/>
            <person name="Srikantha T."/>
            <person name="Zeng Q."/>
            <person name="Berman J."/>
            <person name="Berriman M."/>
            <person name="Heitman J."/>
            <person name="Gow N.A."/>
            <person name="Lorenz M.C."/>
            <person name="Birren B.W."/>
            <person name="Kellis M."/>
            <person name="Cuomo C.A."/>
        </authorList>
    </citation>
    <scope>NUCLEOTIDE SEQUENCE [LARGE SCALE GENOMIC DNA]</scope>
    <source>
        <strain evidence="6">ATCC 6260 / CBS 566 / DSM 6381 / JCM 1539 / NBRC 10279 / NRRL Y-324</strain>
    </source>
</reference>
<dbReference type="FunCoup" id="A5DGB7">
    <property type="interactions" value="84"/>
</dbReference>
<dbReference type="GO" id="GO:0005829">
    <property type="term" value="C:cytosol"/>
    <property type="evidence" value="ECO:0007669"/>
    <property type="project" value="TreeGrafter"/>
</dbReference>
<protein>
    <recommendedName>
        <fullName evidence="4">6-phosphofructo-2-kinase domain-containing protein</fullName>
    </recommendedName>
</protein>
<dbReference type="OrthoDB" id="267323at2759"/>
<evidence type="ECO:0000256" key="2">
    <source>
        <dbReference type="ARBA" id="ARBA00022840"/>
    </source>
</evidence>
<dbReference type="InParanoid" id="A5DGB7"/>
<dbReference type="Proteomes" id="UP000001997">
    <property type="component" value="Unassembled WGS sequence"/>
</dbReference>
<accession>A5DGB7</accession>
<evidence type="ECO:0000256" key="1">
    <source>
        <dbReference type="ARBA" id="ARBA00022741"/>
    </source>
</evidence>
<proteinExistence type="predicted"/>
<dbReference type="OMA" id="SSHLIQC"/>
<dbReference type="InterPro" id="IPR027417">
    <property type="entry name" value="P-loop_NTPase"/>
</dbReference>
<dbReference type="GO" id="GO:0006000">
    <property type="term" value="P:fructose metabolic process"/>
    <property type="evidence" value="ECO:0007669"/>
    <property type="project" value="InterPro"/>
</dbReference>
<dbReference type="GeneID" id="5127019"/>
<feature type="region of interest" description="Disordered" evidence="3">
    <location>
        <begin position="1"/>
        <end position="28"/>
    </location>
</feature>
<dbReference type="Gene3D" id="3.40.50.300">
    <property type="entry name" value="P-loop containing nucleotide triphosphate hydrolases"/>
    <property type="match status" value="1"/>
</dbReference>
<sequence length="301" mass="34190">MDIEMNPMNPRATKMRTSSSQSSASAVMDANTGATTFDSTPATSINKYHFSPQELEEWITKKHKTERTVVMLVGLPASGKSTIARQLSRFLQKSGYKCDIFNAGDVRRKMHQQLSTSEFFDPDNVTAKRQRDTFATMAMTDLLSNLQDEVINVGFLDATNTSIERRKSMIEMSRQAGIVDHFIILDVACDIEEYLLFNINGKAFNADYRNINHEVAIADFKKRTKHYYKAYEPLTKEEIDGFEPKVAAWVNIRNCGKATAIYNPSNCNDEIVMLIAQFADNYLEDDGKRYMEAVQAFYSKV</sequence>
<dbReference type="GO" id="GO:0006003">
    <property type="term" value="P:fructose 2,6-bisphosphate metabolic process"/>
    <property type="evidence" value="ECO:0007669"/>
    <property type="project" value="InterPro"/>
</dbReference>
<organism evidence="5 6">
    <name type="scientific">Meyerozyma guilliermondii (strain ATCC 6260 / CBS 566 / DSM 6381 / JCM 1539 / NBRC 10279 / NRRL Y-324)</name>
    <name type="common">Yeast</name>
    <name type="synonym">Candida guilliermondii</name>
    <dbReference type="NCBI Taxonomy" id="294746"/>
    <lineage>
        <taxon>Eukaryota</taxon>
        <taxon>Fungi</taxon>
        <taxon>Dikarya</taxon>
        <taxon>Ascomycota</taxon>
        <taxon>Saccharomycotina</taxon>
        <taxon>Pichiomycetes</taxon>
        <taxon>Debaryomycetaceae</taxon>
        <taxon>Meyerozyma</taxon>
    </lineage>
</organism>
<name>A5DGB7_PICGU</name>
<dbReference type="GO" id="GO:0005524">
    <property type="term" value="F:ATP binding"/>
    <property type="evidence" value="ECO:0007669"/>
    <property type="project" value="UniProtKB-KW"/>
</dbReference>
<dbReference type="KEGG" id="pgu:PGUG_02318"/>
<evidence type="ECO:0000313" key="6">
    <source>
        <dbReference type="Proteomes" id="UP000001997"/>
    </source>
</evidence>
<dbReference type="HOGENOM" id="CLU_041936_1_0_1"/>
<dbReference type="EMBL" id="CH408157">
    <property type="protein sequence ID" value="EDK38220.1"/>
    <property type="molecule type" value="Genomic_DNA"/>
</dbReference>
<keyword evidence="6" id="KW-1185">Reference proteome</keyword>
<dbReference type="Pfam" id="PF01591">
    <property type="entry name" value="6PF2K"/>
    <property type="match status" value="1"/>
</dbReference>